<dbReference type="GO" id="GO:0005886">
    <property type="term" value="C:plasma membrane"/>
    <property type="evidence" value="ECO:0007669"/>
    <property type="project" value="UniProtKB-SubCell"/>
</dbReference>
<evidence type="ECO:0000259" key="7">
    <source>
        <dbReference type="PROSITE" id="PS50156"/>
    </source>
</evidence>
<organism evidence="8 9">
    <name type="scientific">Pseudooctadecabacter jejudonensis</name>
    <dbReference type="NCBI Taxonomy" id="1391910"/>
    <lineage>
        <taxon>Bacteria</taxon>
        <taxon>Pseudomonadati</taxon>
        <taxon>Pseudomonadota</taxon>
        <taxon>Alphaproteobacteria</taxon>
        <taxon>Rhodobacterales</taxon>
        <taxon>Paracoccaceae</taxon>
        <taxon>Pseudooctadecabacter</taxon>
    </lineage>
</organism>
<evidence type="ECO:0000256" key="1">
    <source>
        <dbReference type="ARBA" id="ARBA00004651"/>
    </source>
</evidence>
<dbReference type="Proteomes" id="UP000193623">
    <property type="component" value="Unassembled WGS sequence"/>
</dbReference>
<feature type="transmembrane region" description="Helical" evidence="6">
    <location>
        <begin position="271"/>
        <end position="291"/>
    </location>
</feature>
<reference evidence="8 9" key="1">
    <citation type="submission" date="2017-03" db="EMBL/GenBank/DDBJ databases">
        <authorList>
            <person name="Afonso C.L."/>
            <person name="Miller P.J."/>
            <person name="Scott M.A."/>
            <person name="Spackman E."/>
            <person name="Goraichik I."/>
            <person name="Dimitrov K.M."/>
            <person name="Suarez D.L."/>
            <person name="Swayne D.E."/>
        </authorList>
    </citation>
    <scope>NUCLEOTIDE SEQUENCE [LARGE SCALE GENOMIC DNA]</scope>
    <source>
        <strain evidence="8 9">CECT 8397</strain>
    </source>
</reference>
<feature type="transmembrane region" description="Helical" evidence="6">
    <location>
        <begin position="303"/>
        <end position="324"/>
    </location>
</feature>
<evidence type="ECO:0000313" key="9">
    <source>
        <dbReference type="Proteomes" id="UP000193623"/>
    </source>
</evidence>
<feature type="domain" description="SSD" evidence="7">
    <location>
        <begin position="608"/>
        <end position="710"/>
    </location>
</feature>
<feature type="transmembrane region" description="Helical" evidence="6">
    <location>
        <begin position="215"/>
        <end position="234"/>
    </location>
</feature>
<keyword evidence="4 6" id="KW-1133">Transmembrane helix</keyword>
<dbReference type="SUPFAM" id="SSF82866">
    <property type="entry name" value="Multidrug efflux transporter AcrB transmembrane domain"/>
    <property type="match status" value="2"/>
</dbReference>
<feature type="transmembrane region" description="Helical" evidence="6">
    <location>
        <begin position="682"/>
        <end position="704"/>
    </location>
</feature>
<dbReference type="PANTHER" id="PTHR33406">
    <property type="entry name" value="MEMBRANE PROTEIN MJ1562-RELATED"/>
    <property type="match status" value="1"/>
</dbReference>
<evidence type="ECO:0000256" key="6">
    <source>
        <dbReference type="SAM" id="Phobius"/>
    </source>
</evidence>
<keyword evidence="2" id="KW-1003">Cell membrane</keyword>
<name>A0A1Y5TII1_9RHOB</name>
<dbReference type="InterPro" id="IPR050545">
    <property type="entry name" value="Mycobact_MmpL"/>
</dbReference>
<feature type="domain" description="SSD" evidence="7">
    <location>
        <begin position="239"/>
        <end position="353"/>
    </location>
</feature>
<dbReference type="PROSITE" id="PS50156">
    <property type="entry name" value="SSD"/>
    <property type="match status" value="2"/>
</dbReference>
<evidence type="ECO:0000256" key="5">
    <source>
        <dbReference type="ARBA" id="ARBA00023136"/>
    </source>
</evidence>
<accession>A0A1Y5TII1</accession>
<sequence length="721" mass="76114">MGIGFGGERLGLVAIRFPRLAAFCLFAALVCVGASLPRLSFDDDIHRVFLSDSGVSQAQRAYDSAQDPPLSTALIHIVSLDAFDAMQMTALRDLSLDLERVEGVTAVASPFVLRWPPTINAPSGRPVFGPQIDPSFVDDLSAFEDLETGLPLFVNTARTAMLFSVSINTDATTVEAASHAVRQILDGALPADLSASLTGEDVISTEIVSALKGDLIGLNLIGAVIITLAAIALVRDVRLTVLAVVPALVGAVGVLGLSVWLGYPITVLNNVIPILLLVLGVADGVHLALNLKATGSVRAAIKNVGPACALTALTTAAAFASILVTRNAQLFEFAVLGSLGAILSFCFVIVTFALLGQKVLPTDKPIPKFSAMFAQTLSAKGVMWPRLTLATCVLVLVGATWGFSQTKAWFPLYQNLPADSKTRATNDTISEDFGGAFQMVVETDGGWAQTQTLVAELEAIVAKGAVLSEVNLARWLGQPDVQPTPQDLAALPEVLADQLRPRGDLSRIFLSVPEPMRSQETLAQFDKIYDVARAAGADTIIGLPTLMRLESITLIEQLVFSLIVASLGATALVAFAFRSIHMVPILIIPNTLPLVITGASLHVWADGQLTPTAVLALTIAFGIAIDDTVHFLNRYVQGVAKGESAAQAVTTASSSAGMVMVVTTLLLSAGLSVTLFSDFVPIRVFGGMMIVTLWAAVLIDLLLLPAVLTRKRDPQPTTSRS</sequence>
<keyword evidence="5 6" id="KW-0472">Membrane</keyword>
<dbReference type="InterPro" id="IPR003392">
    <property type="entry name" value="PTHD_SSD"/>
</dbReference>
<comment type="subcellular location">
    <subcellularLocation>
        <location evidence="1">Cell membrane</location>
        <topology evidence="1">Multi-pass membrane protein</topology>
    </subcellularLocation>
</comment>
<feature type="transmembrane region" description="Helical" evidence="6">
    <location>
        <begin position="387"/>
        <end position="404"/>
    </location>
</feature>
<dbReference type="InterPro" id="IPR001036">
    <property type="entry name" value="Acrflvin-R"/>
</dbReference>
<feature type="transmembrane region" description="Helical" evidence="6">
    <location>
        <begin position="611"/>
        <end position="632"/>
    </location>
</feature>
<evidence type="ECO:0000256" key="3">
    <source>
        <dbReference type="ARBA" id="ARBA00022692"/>
    </source>
</evidence>
<protein>
    <submittedName>
        <fullName evidence="8">MMPL family protein</fullName>
    </submittedName>
</protein>
<dbReference type="PANTHER" id="PTHR33406:SF12">
    <property type="entry name" value="BLR2997 PROTEIN"/>
    <property type="match status" value="1"/>
</dbReference>
<keyword evidence="3 6" id="KW-0812">Transmembrane</keyword>
<dbReference type="PRINTS" id="PR00702">
    <property type="entry name" value="ACRIFLAVINRP"/>
</dbReference>
<dbReference type="Pfam" id="PF03176">
    <property type="entry name" value="MMPL"/>
    <property type="match status" value="1"/>
</dbReference>
<evidence type="ECO:0000313" key="8">
    <source>
        <dbReference type="EMBL" id="SLN62751.1"/>
    </source>
</evidence>
<evidence type="ECO:0000256" key="4">
    <source>
        <dbReference type="ARBA" id="ARBA00022989"/>
    </source>
</evidence>
<keyword evidence="9" id="KW-1185">Reference proteome</keyword>
<gene>
    <name evidence="8" type="ORF">PSJ8397_03332</name>
</gene>
<proteinExistence type="predicted"/>
<dbReference type="GO" id="GO:0022857">
    <property type="term" value="F:transmembrane transporter activity"/>
    <property type="evidence" value="ECO:0007669"/>
    <property type="project" value="InterPro"/>
</dbReference>
<dbReference type="InterPro" id="IPR004869">
    <property type="entry name" value="MMPL_dom"/>
</dbReference>
<feature type="transmembrane region" description="Helical" evidence="6">
    <location>
        <begin position="20"/>
        <end position="41"/>
    </location>
</feature>
<feature type="transmembrane region" description="Helical" evidence="6">
    <location>
        <begin position="241"/>
        <end position="265"/>
    </location>
</feature>
<feature type="transmembrane region" description="Helical" evidence="6">
    <location>
        <begin position="558"/>
        <end position="577"/>
    </location>
</feature>
<feature type="transmembrane region" description="Helical" evidence="6">
    <location>
        <begin position="653"/>
        <end position="676"/>
    </location>
</feature>
<dbReference type="InterPro" id="IPR000731">
    <property type="entry name" value="SSD"/>
</dbReference>
<dbReference type="Pfam" id="PF02460">
    <property type="entry name" value="Patched"/>
    <property type="match status" value="1"/>
</dbReference>
<dbReference type="EMBL" id="FWFT01000007">
    <property type="protein sequence ID" value="SLN62751.1"/>
    <property type="molecule type" value="Genomic_DNA"/>
</dbReference>
<feature type="transmembrane region" description="Helical" evidence="6">
    <location>
        <begin position="330"/>
        <end position="355"/>
    </location>
</feature>
<evidence type="ECO:0000256" key="2">
    <source>
        <dbReference type="ARBA" id="ARBA00022475"/>
    </source>
</evidence>
<dbReference type="AlphaFoldDB" id="A0A1Y5TII1"/>
<dbReference type="Gene3D" id="1.20.1640.10">
    <property type="entry name" value="Multidrug efflux transporter AcrB transmembrane domain"/>
    <property type="match status" value="2"/>
</dbReference>